<sequence>MFYKIKMDYQYIFLVCCVVYLSQVSCQIQHRQQHAQPKQAAESRKYSKCEPPTTAPQKLEKIIGQCQDEIKQALLQEALEVIDDVKHQIGNKQNHKQHQNSNNDNKAAAFVPHTRTKRENFSGEERRVAGCLLQCVYRKVKAVDANNFPSAEGLVRLYSEGVQDRNYFTATYQSVQFCMKLAEQVRQSKPNGVLDGGQTCDLAYDMFNCVSDQIEKFCEVPA</sequence>
<comment type="subcellular location">
    <subcellularLocation>
        <location evidence="1">Secreted</location>
    </subcellularLocation>
</comment>
<dbReference type="EMBL" id="HBUF01679118">
    <property type="protein sequence ID" value="CAG6792033.1"/>
    <property type="molecule type" value="Transcribed_RNA"/>
</dbReference>
<dbReference type="EMBL" id="HBUF01338369">
    <property type="protein sequence ID" value="CAG6698475.1"/>
    <property type="molecule type" value="Transcribed_RNA"/>
</dbReference>
<dbReference type="EMBL" id="HBUF01679119">
    <property type="protein sequence ID" value="CAG6792034.1"/>
    <property type="molecule type" value="Transcribed_RNA"/>
</dbReference>
<dbReference type="InterPro" id="IPR052295">
    <property type="entry name" value="Odorant-binding_protein"/>
</dbReference>
<dbReference type="EMBL" id="HBUF01679117">
    <property type="protein sequence ID" value="CAG6792032.1"/>
    <property type="molecule type" value="Transcribed_RNA"/>
</dbReference>
<evidence type="ECO:0000256" key="1">
    <source>
        <dbReference type="ARBA" id="ARBA00004613"/>
    </source>
</evidence>
<dbReference type="EMBL" id="HBUF01338370">
    <property type="protein sequence ID" value="CAG6698476.1"/>
    <property type="molecule type" value="Transcribed_RNA"/>
</dbReference>
<name>A0A8D8R0C7_9HEMI</name>
<dbReference type="EMBL" id="HBUF01359767">
    <property type="protein sequence ID" value="CAG6720035.1"/>
    <property type="molecule type" value="Transcribed_RNA"/>
</dbReference>
<dbReference type="EMBL" id="HBUF01359766">
    <property type="protein sequence ID" value="CAG6720034.1"/>
    <property type="molecule type" value="Transcribed_RNA"/>
</dbReference>
<evidence type="ECO:0000256" key="3">
    <source>
        <dbReference type="ARBA" id="ARBA00022525"/>
    </source>
</evidence>
<dbReference type="EMBL" id="HBUF01338371">
    <property type="protein sequence ID" value="CAG6698477.1"/>
    <property type="molecule type" value="Transcribed_RNA"/>
</dbReference>
<evidence type="ECO:0000256" key="2">
    <source>
        <dbReference type="ARBA" id="ARBA00008098"/>
    </source>
</evidence>
<accession>A0A8D8R0C7</accession>
<organism evidence="4">
    <name type="scientific">Cacopsylla melanoneura</name>
    <dbReference type="NCBI Taxonomy" id="428564"/>
    <lineage>
        <taxon>Eukaryota</taxon>
        <taxon>Metazoa</taxon>
        <taxon>Ecdysozoa</taxon>
        <taxon>Arthropoda</taxon>
        <taxon>Hexapoda</taxon>
        <taxon>Insecta</taxon>
        <taxon>Pterygota</taxon>
        <taxon>Neoptera</taxon>
        <taxon>Paraneoptera</taxon>
        <taxon>Hemiptera</taxon>
        <taxon>Sternorrhyncha</taxon>
        <taxon>Psylloidea</taxon>
        <taxon>Psyllidae</taxon>
        <taxon>Psyllinae</taxon>
        <taxon>Cacopsylla</taxon>
    </lineage>
</organism>
<dbReference type="GO" id="GO:0005576">
    <property type="term" value="C:extracellular region"/>
    <property type="evidence" value="ECO:0007669"/>
    <property type="project" value="UniProtKB-SubCell"/>
</dbReference>
<dbReference type="EMBL" id="HBUF01112008">
    <property type="protein sequence ID" value="CAG6640439.1"/>
    <property type="molecule type" value="Transcribed_RNA"/>
</dbReference>
<dbReference type="InterPro" id="IPR036728">
    <property type="entry name" value="PBP_GOBP_sf"/>
</dbReference>
<dbReference type="PANTHER" id="PTHR21066">
    <property type="entry name" value="ODORANT-BINDING PROTEIN 59A-RELATED"/>
    <property type="match status" value="1"/>
</dbReference>
<comment type="similarity">
    <text evidence="2">Belongs to the PBP/GOBP family.</text>
</comment>
<dbReference type="Gene3D" id="1.10.238.20">
    <property type="entry name" value="Pheromone/general odorant binding protein domain"/>
    <property type="match status" value="1"/>
</dbReference>
<dbReference type="EMBL" id="HBUF01112009">
    <property type="protein sequence ID" value="CAG6640440.1"/>
    <property type="molecule type" value="Transcribed_RNA"/>
</dbReference>
<protein>
    <submittedName>
        <fullName evidence="4">General odorant-binding protein 70</fullName>
    </submittedName>
</protein>
<evidence type="ECO:0000313" key="4">
    <source>
        <dbReference type="EMBL" id="CAG6640439.1"/>
    </source>
</evidence>
<keyword evidence="3" id="KW-0964">Secreted</keyword>
<dbReference type="PANTHER" id="PTHR21066:SF18">
    <property type="entry name" value="ODORANT-BINDING PROTEIN 73A, ISOFORM B"/>
    <property type="match status" value="1"/>
</dbReference>
<proteinExistence type="inferred from homology"/>
<dbReference type="GO" id="GO:0005549">
    <property type="term" value="F:odorant binding"/>
    <property type="evidence" value="ECO:0007669"/>
    <property type="project" value="InterPro"/>
</dbReference>
<dbReference type="SUPFAM" id="SSF47565">
    <property type="entry name" value="Insect pheromone/odorant-binding proteins"/>
    <property type="match status" value="1"/>
</dbReference>
<reference evidence="4" key="1">
    <citation type="submission" date="2021-05" db="EMBL/GenBank/DDBJ databases">
        <authorList>
            <person name="Alioto T."/>
            <person name="Alioto T."/>
            <person name="Gomez Garrido J."/>
        </authorList>
    </citation>
    <scope>NUCLEOTIDE SEQUENCE</scope>
</reference>
<dbReference type="AlphaFoldDB" id="A0A8D8R0C7"/>